<keyword evidence="2" id="KW-0732">Signal</keyword>
<dbReference type="PANTHER" id="PTHR36933">
    <property type="entry name" value="SLL0788 PROTEIN"/>
    <property type="match status" value="1"/>
</dbReference>
<sequence>MLRSSRWIPSAAALSLALLAACGTSPGTTTTPAPAPAMQDHAHMHGASSTATPAGGDSSGVNRGDVAFMQGMIGHHAQALVMTALVPQRTTRPDVRLIAERIDASQHEEIARMQRWLRARGQAAPDPSAHAGHDMPGHAMMPGMLTTDELARLSAATGPEFDRLFLEYMIRHHQGALTMVSQLFATQGAAQDSEMYQFASDVDADQRMEIERMRQLQNGPAAGPRQR</sequence>
<dbReference type="PROSITE" id="PS51257">
    <property type="entry name" value="PROKAR_LIPOPROTEIN"/>
    <property type="match status" value="1"/>
</dbReference>
<evidence type="ECO:0000313" key="5">
    <source>
        <dbReference type="Proteomes" id="UP000582837"/>
    </source>
</evidence>
<evidence type="ECO:0000313" key="4">
    <source>
        <dbReference type="EMBL" id="MBB6072362.1"/>
    </source>
</evidence>
<dbReference type="RefSeq" id="WP_170036565.1">
    <property type="nucleotide sequence ID" value="NZ_JABDTL010000002.1"/>
</dbReference>
<dbReference type="Gene3D" id="1.20.1260.10">
    <property type="match status" value="1"/>
</dbReference>
<evidence type="ECO:0000259" key="3">
    <source>
        <dbReference type="Pfam" id="PF03713"/>
    </source>
</evidence>
<reference evidence="4 5" key="1">
    <citation type="submission" date="2020-08" db="EMBL/GenBank/DDBJ databases">
        <title>Genomic Encyclopedia of Type Strains, Phase IV (KMG-IV): sequencing the most valuable type-strain genomes for metagenomic binning, comparative biology and taxonomic classification.</title>
        <authorList>
            <person name="Goeker M."/>
        </authorList>
    </citation>
    <scope>NUCLEOTIDE SEQUENCE [LARGE SCALE GENOMIC DNA]</scope>
    <source>
        <strain evidence="4 5">DSM 29007</strain>
    </source>
</reference>
<evidence type="ECO:0000256" key="2">
    <source>
        <dbReference type="SAM" id="SignalP"/>
    </source>
</evidence>
<proteinExistence type="predicted"/>
<organism evidence="4 5">
    <name type="scientific">Longimicrobium terrae</name>
    <dbReference type="NCBI Taxonomy" id="1639882"/>
    <lineage>
        <taxon>Bacteria</taxon>
        <taxon>Pseudomonadati</taxon>
        <taxon>Gemmatimonadota</taxon>
        <taxon>Longimicrobiia</taxon>
        <taxon>Longimicrobiales</taxon>
        <taxon>Longimicrobiaceae</taxon>
        <taxon>Longimicrobium</taxon>
    </lineage>
</organism>
<accession>A0A841H328</accession>
<evidence type="ECO:0000256" key="1">
    <source>
        <dbReference type="SAM" id="MobiDB-lite"/>
    </source>
</evidence>
<dbReference type="InterPro" id="IPR005183">
    <property type="entry name" value="DUF305_CopM-like"/>
</dbReference>
<dbReference type="AlphaFoldDB" id="A0A841H328"/>
<dbReference type="PANTHER" id="PTHR36933:SF1">
    <property type="entry name" value="SLL0788 PROTEIN"/>
    <property type="match status" value="1"/>
</dbReference>
<feature type="signal peptide" evidence="2">
    <location>
        <begin position="1"/>
        <end position="20"/>
    </location>
</feature>
<dbReference type="Pfam" id="PF03713">
    <property type="entry name" value="DUF305"/>
    <property type="match status" value="1"/>
</dbReference>
<keyword evidence="5" id="KW-1185">Reference proteome</keyword>
<comment type="caution">
    <text evidence="4">The sequence shown here is derived from an EMBL/GenBank/DDBJ whole genome shotgun (WGS) entry which is preliminary data.</text>
</comment>
<feature type="chain" id="PRO_5032570275" evidence="2">
    <location>
        <begin position="21"/>
        <end position="227"/>
    </location>
</feature>
<name>A0A841H328_9BACT</name>
<dbReference type="InterPro" id="IPR012347">
    <property type="entry name" value="Ferritin-like"/>
</dbReference>
<feature type="region of interest" description="Disordered" evidence="1">
    <location>
        <begin position="25"/>
        <end position="59"/>
    </location>
</feature>
<dbReference type="EMBL" id="JACHIA010000014">
    <property type="protein sequence ID" value="MBB6072362.1"/>
    <property type="molecule type" value="Genomic_DNA"/>
</dbReference>
<gene>
    <name evidence="4" type="ORF">HNQ61_004024</name>
</gene>
<protein>
    <submittedName>
        <fullName evidence="4">Uncharacterized protein (DUF305 family)</fullName>
    </submittedName>
</protein>
<dbReference type="Proteomes" id="UP000582837">
    <property type="component" value="Unassembled WGS sequence"/>
</dbReference>
<feature type="domain" description="DUF305" evidence="3">
    <location>
        <begin position="65"/>
        <end position="216"/>
    </location>
</feature>